<evidence type="ECO:0000313" key="2">
    <source>
        <dbReference type="Proteomes" id="UP001597472"/>
    </source>
</evidence>
<organism evidence="1 2">
    <name type="scientific">Bizionia sediminis</name>
    <dbReference type="NCBI Taxonomy" id="1737064"/>
    <lineage>
        <taxon>Bacteria</taxon>
        <taxon>Pseudomonadati</taxon>
        <taxon>Bacteroidota</taxon>
        <taxon>Flavobacteriia</taxon>
        <taxon>Flavobacteriales</taxon>
        <taxon>Flavobacteriaceae</taxon>
        <taxon>Bizionia</taxon>
    </lineage>
</organism>
<protein>
    <submittedName>
        <fullName evidence="1">Uncharacterized protein</fullName>
    </submittedName>
</protein>
<name>A0ABW5KUL5_9FLAO</name>
<dbReference type="EMBL" id="JBHULS010000002">
    <property type="protein sequence ID" value="MFD2551247.1"/>
    <property type="molecule type" value="Genomic_DNA"/>
</dbReference>
<keyword evidence="2" id="KW-1185">Reference proteome</keyword>
<accession>A0ABW5KUL5</accession>
<evidence type="ECO:0000313" key="1">
    <source>
        <dbReference type="EMBL" id="MFD2551247.1"/>
    </source>
</evidence>
<reference evidence="2" key="1">
    <citation type="journal article" date="2019" name="Int. J. Syst. Evol. Microbiol.">
        <title>The Global Catalogue of Microorganisms (GCM) 10K type strain sequencing project: providing services to taxonomists for standard genome sequencing and annotation.</title>
        <authorList>
            <consortium name="The Broad Institute Genomics Platform"/>
            <consortium name="The Broad Institute Genome Sequencing Center for Infectious Disease"/>
            <person name="Wu L."/>
            <person name="Ma J."/>
        </authorList>
    </citation>
    <scope>NUCLEOTIDE SEQUENCE [LARGE SCALE GENOMIC DNA]</scope>
    <source>
        <strain evidence="2">KCTC 42587</strain>
    </source>
</reference>
<dbReference type="RefSeq" id="WP_376892390.1">
    <property type="nucleotide sequence ID" value="NZ_JBHULS010000002.1"/>
</dbReference>
<sequence length="129" mass="14866">MQKTVAILFSVLILFQSLHISEDNFARLGVLLEHAAYHQEQYGDTFFEFLIEHYADTNVHPPSQHEEHEQLPFKDHQHTCTHSSVAFALTTQHIMLTPQVLIETPVNFYYTDSVSLFEKPAVFQPPKVA</sequence>
<gene>
    <name evidence="1" type="ORF">ACFSQP_05405</name>
</gene>
<proteinExistence type="predicted"/>
<comment type="caution">
    <text evidence="1">The sequence shown here is derived from an EMBL/GenBank/DDBJ whole genome shotgun (WGS) entry which is preliminary data.</text>
</comment>
<dbReference type="Proteomes" id="UP001597472">
    <property type="component" value="Unassembled WGS sequence"/>
</dbReference>